<comment type="function">
    <text evidence="1 5">PPIases accelerate the folding of proteins. It catalyzes the cis-trans isomerization of proline imidic peptide bonds in oligopeptides.</text>
</comment>
<dbReference type="EC" id="5.2.1.8" evidence="5"/>
<evidence type="ECO:0000256" key="4">
    <source>
        <dbReference type="ARBA" id="ARBA00023235"/>
    </source>
</evidence>
<proteinExistence type="inferred from homology"/>
<dbReference type="PANTHER" id="PTHR45625">
    <property type="entry name" value="PEPTIDYL-PROLYL CIS-TRANS ISOMERASE-RELATED"/>
    <property type="match status" value="1"/>
</dbReference>
<dbReference type="PANTHER" id="PTHR45625:SF4">
    <property type="entry name" value="PEPTIDYLPROLYL ISOMERASE DOMAIN AND WD REPEAT-CONTAINING PROTEIN 1"/>
    <property type="match status" value="1"/>
</dbReference>
<reference evidence="7 8" key="1">
    <citation type="journal article" date="2016" name="Nat. Commun.">
        <title>Thousands of microbial genomes shed light on interconnected biogeochemical processes in an aquifer system.</title>
        <authorList>
            <person name="Anantharaman K."/>
            <person name="Brown C.T."/>
            <person name="Hug L.A."/>
            <person name="Sharon I."/>
            <person name="Castelle C.J."/>
            <person name="Probst A.J."/>
            <person name="Thomas B.C."/>
            <person name="Singh A."/>
            <person name="Wilkins M.J."/>
            <person name="Karaoz U."/>
            <person name="Brodie E.L."/>
            <person name="Williams K.H."/>
            <person name="Hubbard S.S."/>
            <person name="Banfield J.F."/>
        </authorList>
    </citation>
    <scope>NUCLEOTIDE SEQUENCE [LARGE SCALE GENOMIC DNA]</scope>
</reference>
<evidence type="ECO:0000313" key="8">
    <source>
        <dbReference type="Proteomes" id="UP000178764"/>
    </source>
</evidence>
<evidence type="ECO:0000256" key="3">
    <source>
        <dbReference type="ARBA" id="ARBA00023110"/>
    </source>
</evidence>
<dbReference type="Proteomes" id="UP000178764">
    <property type="component" value="Unassembled WGS sequence"/>
</dbReference>
<sequence length="156" mass="17117">MIYSFPGILPDSKIKNKKAVIKTNRGTIEIMLLSDESPKTVSNFVYLVEMGFYDGLTFHRVEPGFVIQGGDPNGNGTGGPGYQFEDEKVQSDYKQGAVAMANSGPNTNGSQFFICLEDQPDLPKQYNLFGKVLSGMDVVKQIKAGDKIEKVTIKNN</sequence>
<evidence type="ECO:0000313" key="7">
    <source>
        <dbReference type="EMBL" id="OGD56974.1"/>
    </source>
</evidence>
<keyword evidence="4 5" id="KW-0413">Isomerase</keyword>
<dbReference type="InterPro" id="IPR002130">
    <property type="entry name" value="Cyclophilin-type_PPIase_dom"/>
</dbReference>
<comment type="caution">
    <text evidence="7">The sequence shown here is derived from an EMBL/GenBank/DDBJ whole genome shotgun (WGS) entry which is preliminary data.</text>
</comment>
<evidence type="ECO:0000256" key="5">
    <source>
        <dbReference type="RuleBase" id="RU363019"/>
    </source>
</evidence>
<evidence type="ECO:0000259" key="6">
    <source>
        <dbReference type="PROSITE" id="PS50072"/>
    </source>
</evidence>
<keyword evidence="3 5" id="KW-0697">Rotamase</keyword>
<name>A0A1F5DPJ9_9BACT</name>
<comment type="catalytic activity">
    <reaction evidence="5">
        <text>[protein]-peptidylproline (omega=180) = [protein]-peptidylproline (omega=0)</text>
        <dbReference type="Rhea" id="RHEA:16237"/>
        <dbReference type="Rhea" id="RHEA-COMP:10747"/>
        <dbReference type="Rhea" id="RHEA-COMP:10748"/>
        <dbReference type="ChEBI" id="CHEBI:83833"/>
        <dbReference type="ChEBI" id="CHEBI:83834"/>
        <dbReference type="EC" id="5.2.1.8"/>
    </reaction>
</comment>
<dbReference type="EMBL" id="MEZT01000009">
    <property type="protein sequence ID" value="OGD56974.1"/>
    <property type="molecule type" value="Genomic_DNA"/>
</dbReference>
<evidence type="ECO:0000256" key="2">
    <source>
        <dbReference type="ARBA" id="ARBA00007365"/>
    </source>
</evidence>
<dbReference type="PRINTS" id="PR00153">
    <property type="entry name" value="CSAPPISMRASE"/>
</dbReference>
<dbReference type="PIRSF" id="PIRSF001467">
    <property type="entry name" value="Peptidylpro_ismrse"/>
    <property type="match status" value="1"/>
</dbReference>
<dbReference type="InterPro" id="IPR029000">
    <property type="entry name" value="Cyclophilin-like_dom_sf"/>
</dbReference>
<organism evidence="7 8">
    <name type="scientific">Candidatus Berkelbacteria bacterium RBG_13_40_8</name>
    <dbReference type="NCBI Taxonomy" id="1797467"/>
    <lineage>
        <taxon>Bacteria</taxon>
        <taxon>Candidatus Berkelbacteria</taxon>
    </lineage>
</organism>
<dbReference type="GO" id="GO:0003755">
    <property type="term" value="F:peptidyl-prolyl cis-trans isomerase activity"/>
    <property type="evidence" value="ECO:0007669"/>
    <property type="project" value="UniProtKB-UniRule"/>
</dbReference>
<dbReference type="CDD" id="cd00317">
    <property type="entry name" value="cyclophilin"/>
    <property type="match status" value="1"/>
</dbReference>
<dbReference type="InterPro" id="IPR024936">
    <property type="entry name" value="Cyclophilin-type_PPIase"/>
</dbReference>
<comment type="similarity">
    <text evidence="2 5">Belongs to the cyclophilin-type PPIase family.</text>
</comment>
<feature type="domain" description="PPIase cyclophilin-type" evidence="6">
    <location>
        <begin position="26"/>
        <end position="144"/>
    </location>
</feature>
<dbReference type="Gene3D" id="2.40.100.10">
    <property type="entry name" value="Cyclophilin-like"/>
    <property type="match status" value="1"/>
</dbReference>
<dbReference type="PROSITE" id="PS50072">
    <property type="entry name" value="CSA_PPIASE_2"/>
    <property type="match status" value="1"/>
</dbReference>
<dbReference type="InterPro" id="IPR044666">
    <property type="entry name" value="Cyclophilin_A-like"/>
</dbReference>
<gene>
    <name evidence="7" type="ORF">A2V71_03065</name>
</gene>
<accession>A0A1F5DPJ9</accession>
<dbReference type="Pfam" id="PF00160">
    <property type="entry name" value="Pro_isomerase"/>
    <property type="match status" value="1"/>
</dbReference>
<dbReference type="AlphaFoldDB" id="A0A1F5DPJ9"/>
<protein>
    <recommendedName>
        <fullName evidence="5">Peptidyl-prolyl cis-trans isomerase</fullName>
        <shortName evidence="5">PPIase</shortName>
        <ecNumber evidence="5">5.2.1.8</ecNumber>
    </recommendedName>
</protein>
<evidence type="ECO:0000256" key="1">
    <source>
        <dbReference type="ARBA" id="ARBA00002388"/>
    </source>
</evidence>
<dbReference type="SUPFAM" id="SSF50891">
    <property type="entry name" value="Cyclophilin-like"/>
    <property type="match status" value="1"/>
</dbReference>